<dbReference type="EnsemblMetazoa" id="PPAI007323-RA">
    <property type="protein sequence ID" value="PPAI007323-PA"/>
    <property type="gene ID" value="PPAI007323"/>
</dbReference>
<dbReference type="Proteomes" id="UP000092462">
    <property type="component" value="Unassembled WGS sequence"/>
</dbReference>
<dbReference type="VEuPathDB" id="VectorBase:PPAI007323"/>
<dbReference type="AlphaFoldDB" id="A0A1B0DGN9"/>
<dbReference type="VEuPathDB" id="VectorBase:PPAPM1_012208"/>
<evidence type="ECO:0000313" key="3">
    <source>
        <dbReference type="Proteomes" id="UP000092462"/>
    </source>
</evidence>
<reference evidence="2" key="1">
    <citation type="submission" date="2022-08" db="UniProtKB">
        <authorList>
            <consortium name="EnsemblMetazoa"/>
        </authorList>
    </citation>
    <scope>IDENTIFICATION</scope>
    <source>
        <strain evidence="2">Israel</strain>
    </source>
</reference>
<keyword evidence="3" id="KW-1185">Reference proteome</keyword>
<feature type="region of interest" description="Disordered" evidence="1">
    <location>
        <begin position="145"/>
        <end position="173"/>
    </location>
</feature>
<evidence type="ECO:0000256" key="1">
    <source>
        <dbReference type="SAM" id="MobiDB-lite"/>
    </source>
</evidence>
<proteinExistence type="predicted"/>
<name>A0A1B0DGN9_PHLPP</name>
<sequence>MCLGSRAVEDDNEGFIVGLVVAPLVDDPEASISPEFPDELAWGTCCENCCLVQVNSDGLENFIWKILGENHQAQFARSDSIADTEVKKSESNSSDIKGITVKSDEELLDTRPPKPVDWRPQDKCYFCVDGKLLAVNERGELVAESGPVNAEPDLANTTPLDSDSDTSESCSEAEVQNPAAAFAAATQKSVAALLRGSVPPNMTSLESMAAQFAAVASLQGLPTGLAPFYP</sequence>
<accession>A0A1B0DGN9</accession>
<organism evidence="2 3">
    <name type="scientific">Phlebotomus papatasi</name>
    <name type="common">Sandfly</name>
    <dbReference type="NCBI Taxonomy" id="29031"/>
    <lineage>
        <taxon>Eukaryota</taxon>
        <taxon>Metazoa</taxon>
        <taxon>Ecdysozoa</taxon>
        <taxon>Arthropoda</taxon>
        <taxon>Hexapoda</taxon>
        <taxon>Insecta</taxon>
        <taxon>Pterygota</taxon>
        <taxon>Neoptera</taxon>
        <taxon>Endopterygota</taxon>
        <taxon>Diptera</taxon>
        <taxon>Nematocera</taxon>
        <taxon>Psychodoidea</taxon>
        <taxon>Psychodidae</taxon>
        <taxon>Phlebotomus</taxon>
        <taxon>Phlebotomus</taxon>
    </lineage>
</organism>
<evidence type="ECO:0000313" key="2">
    <source>
        <dbReference type="EnsemblMetazoa" id="PPAI007323-PA"/>
    </source>
</evidence>
<protein>
    <submittedName>
        <fullName evidence="2">Uncharacterized protein</fullName>
    </submittedName>
</protein>
<dbReference type="EMBL" id="AJVK01033787">
    <property type="status" value="NOT_ANNOTATED_CDS"/>
    <property type="molecule type" value="Genomic_DNA"/>
</dbReference>